<evidence type="ECO:0000313" key="2">
    <source>
        <dbReference type="EMBL" id="KAL1409392.1"/>
    </source>
</evidence>
<feature type="compositionally biased region" description="Acidic residues" evidence="1">
    <location>
        <begin position="175"/>
        <end position="185"/>
    </location>
</feature>
<reference evidence="2 3" key="1">
    <citation type="submission" date="2023-08" db="EMBL/GenBank/DDBJ databases">
        <title>Annotated Genome Sequence of Vanrija albida AlHP1.</title>
        <authorList>
            <person name="Herzog R."/>
        </authorList>
    </citation>
    <scope>NUCLEOTIDE SEQUENCE [LARGE SCALE GENOMIC DNA]</scope>
    <source>
        <strain evidence="2 3">AlHP1</strain>
    </source>
</reference>
<dbReference type="RefSeq" id="XP_069209336.1">
    <property type="nucleotide sequence ID" value="XM_069351918.1"/>
</dbReference>
<feature type="region of interest" description="Disordered" evidence="1">
    <location>
        <begin position="1"/>
        <end position="221"/>
    </location>
</feature>
<feature type="compositionally biased region" description="Basic and acidic residues" evidence="1">
    <location>
        <begin position="102"/>
        <end position="116"/>
    </location>
</feature>
<name>A0ABR3Q449_9TREE</name>
<keyword evidence="3" id="KW-1185">Reference proteome</keyword>
<feature type="compositionally biased region" description="Low complexity" evidence="1">
    <location>
        <begin position="17"/>
        <end position="43"/>
    </location>
</feature>
<gene>
    <name evidence="2" type="ORF">Q8F55_003375</name>
</gene>
<dbReference type="GeneID" id="95984418"/>
<dbReference type="Proteomes" id="UP001565368">
    <property type="component" value="Unassembled WGS sequence"/>
</dbReference>
<evidence type="ECO:0000313" key="3">
    <source>
        <dbReference type="Proteomes" id="UP001565368"/>
    </source>
</evidence>
<evidence type="ECO:0000256" key="1">
    <source>
        <dbReference type="SAM" id="MobiDB-lite"/>
    </source>
</evidence>
<feature type="compositionally biased region" description="Basic and acidic residues" evidence="1">
    <location>
        <begin position="212"/>
        <end position="221"/>
    </location>
</feature>
<proteinExistence type="predicted"/>
<accession>A0ABR3Q449</accession>
<organism evidence="2 3">
    <name type="scientific">Vanrija albida</name>
    <dbReference type="NCBI Taxonomy" id="181172"/>
    <lineage>
        <taxon>Eukaryota</taxon>
        <taxon>Fungi</taxon>
        <taxon>Dikarya</taxon>
        <taxon>Basidiomycota</taxon>
        <taxon>Agaricomycotina</taxon>
        <taxon>Tremellomycetes</taxon>
        <taxon>Trichosporonales</taxon>
        <taxon>Trichosporonaceae</taxon>
        <taxon>Vanrija</taxon>
    </lineage>
</organism>
<protein>
    <submittedName>
        <fullName evidence="2">Uncharacterized protein</fullName>
    </submittedName>
</protein>
<comment type="caution">
    <text evidence="2">The sequence shown here is derived from an EMBL/GenBank/DDBJ whole genome shotgun (WGS) entry which is preliminary data.</text>
</comment>
<feature type="compositionally biased region" description="Basic residues" evidence="1">
    <location>
        <begin position="201"/>
        <end position="211"/>
    </location>
</feature>
<dbReference type="EMBL" id="JBBXJM010000003">
    <property type="protein sequence ID" value="KAL1409392.1"/>
    <property type="molecule type" value="Genomic_DNA"/>
</dbReference>
<feature type="compositionally biased region" description="Low complexity" evidence="1">
    <location>
        <begin position="69"/>
        <end position="79"/>
    </location>
</feature>
<sequence length="417" mass="44839">MESPTSPSFTPPAKPPAAAHSEIEAAATISRSSADPASADTAAGGVGSEPDERLPPSGSPLLDAREPVASDAVNVASADLHSTDQAVAEIPAPAKLTKKQKRVEARKRAEERRTAEEASPTETLVATATPLIADAPADGEGAPTRSPGTAAPATAEADTNHDDDLHPSTPLPLDIPDDADSEAEADGGTVEGEIAGTTKMSKTKKRVASRKRAAERWKNGAEERRKHAWDIAPLVAVHAAQAEADGTLCLQFFTEETLLDSAGKEIILRPIYERYLTQLGNLNSIERSPKHIPMTFDGFATEFISKSYTFPGCSVWKAGLTMRQASLCTAHFEMLLAVLEPVGGPAQMTQQIMSRNQEVFLARMNYWNNRQNPHTDSPDPCTEFLSAKFAEEYMNLIKKYRRWDVNAPAPTEATTAT</sequence>